<evidence type="ECO:0000256" key="1">
    <source>
        <dbReference type="SAM" id="MobiDB-lite"/>
    </source>
</evidence>
<proteinExistence type="predicted"/>
<feature type="region of interest" description="Disordered" evidence="1">
    <location>
        <begin position="77"/>
        <end position="100"/>
    </location>
</feature>
<feature type="compositionally biased region" description="Acidic residues" evidence="1">
    <location>
        <begin position="82"/>
        <end position="91"/>
    </location>
</feature>
<dbReference type="AlphaFoldDB" id="A0A915AUM8"/>
<feature type="compositionally biased region" description="Basic and acidic residues" evidence="1">
    <location>
        <begin position="1"/>
        <end position="10"/>
    </location>
</feature>
<dbReference type="Proteomes" id="UP000887569">
    <property type="component" value="Unplaced"/>
</dbReference>
<keyword evidence="2" id="KW-1185">Reference proteome</keyword>
<protein>
    <submittedName>
        <fullName evidence="3">Peptidase S9 prolyl oligopeptidase catalytic domain-containing protein</fullName>
    </submittedName>
</protein>
<name>A0A915AUM8_PARUN</name>
<accession>A0A915AUM8</accession>
<evidence type="ECO:0000313" key="2">
    <source>
        <dbReference type="Proteomes" id="UP000887569"/>
    </source>
</evidence>
<evidence type="ECO:0000313" key="3">
    <source>
        <dbReference type="WBParaSite" id="PgR016_g086_t10"/>
    </source>
</evidence>
<feature type="region of interest" description="Disordered" evidence="1">
    <location>
        <begin position="1"/>
        <end position="20"/>
    </location>
</feature>
<reference evidence="3" key="1">
    <citation type="submission" date="2022-11" db="UniProtKB">
        <authorList>
            <consortium name="WormBaseParasite"/>
        </authorList>
    </citation>
    <scope>IDENTIFICATION</scope>
</reference>
<organism evidence="2 3">
    <name type="scientific">Parascaris univalens</name>
    <name type="common">Nematode worm</name>
    <dbReference type="NCBI Taxonomy" id="6257"/>
    <lineage>
        <taxon>Eukaryota</taxon>
        <taxon>Metazoa</taxon>
        <taxon>Ecdysozoa</taxon>
        <taxon>Nematoda</taxon>
        <taxon>Chromadorea</taxon>
        <taxon>Rhabditida</taxon>
        <taxon>Spirurina</taxon>
        <taxon>Ascaridomorpha</taxon>
        <taxon>Ascaridoidea</taxon>
        <taxon>Ascarididae</taxon>
        <taxon>Parascaris</taxon>
    </lineage>
</organism>
<sequence length="100" mass="11096">CLKSFRKEMANRSVSSTNEEPSVIPRMLLLDGLTKPSKNDNISEVSPILARIRDFLPQIAAANEALSNVQRHSSSIDILNVQDDELSDQSDTESGIKRKD</sequence>
<dbReference type="WBParaSite" id="PgR016_g086_t10">
    <property type="protein sequence ID" value="PgR016_g086_t10"/>
    <property type="gene ID" value="PgR016_g086"/>
</dbReference>